<organism evidence="1 2">
    <name type="scientific">Naganishia friedmannii</name>
    <dbReference type="NCBI Taxonomy" id="89922"/>
    <lineage>
        <taxon>Eukaryota</taxon>
        <taxon>Fungi</taxon>
        <taxon>Dikarya</taxon>
        <taxon>Basidiomycota</taxon>
        <taxon>Agaricomycotina</taxon>
        <taxon>Tremellomycetes</taxon>
        <taxon>Filobasidiales</taxon>
        <taxon>Filobasidiaceae</taxon>
        <taxon>Naganishia</taxon>
    </lineage>
</organism>
<evidence type="ECO:0000313" key="1">
    <source>
        <dbReference type="EMBL" id="KAJ9097252.1"/>
    </source>
</evidence>
<sequence>MSSSKGKAVAPLKSALKKTGSKGTISVPASSSTVSQSKGKVTIGKPSKGKGKEQNLDDDEEDEFEGESNASGFSGGEDDDLEANDEFDLEGMDVDAEGKEAEGEDEDEDEDEVDTEDEIDAMYDSKKKSKLNTKKRKEATTEDIFGNTLAGLLDDDVTVSQPSKPAKIAATEEPSAKRQKPVKTLKPGANPILALSSRPLPPSSTAEALERKAKKAVKAEEKERQDRARVKNVIEGWGPTAEGAPGGQEWERGLRKVAQRGVIKLFNAILQASATHATDAATLALDDNNKRKSKKEKDNVLGRGGKEDRLTKEGFLDLIKSGGK</sequence>
<reference evidence="1" key="1">
    <citation type="submission" date="2023-04" db="EMBL/GenBank/DDBJ databases">
        <title>Draft Genome sequencing of Naganishia species isolated from polar environments using Oxford Nanopore Technology.</title>
        <authorList>
            <person name="Leo P."/>
            <person name="Venkateswaran K."/>
        </authorList>
    </citation>
    <scope>NUCLEOTIDE SEQUENCE</scope>
    <source>
        <strain evidence="1">MNA-CCFEE 5423</strain>
    </source>
</reference>
<dbReference type="Proteomes" id="UP001227268">
    <property type="component" value="Unassembled WGS sequence"/>
</dbReference>
<gene>
    <name evidence="1" type="ORF">QFC21_004921</name>
</gene>
<evidence type="ECO:0000313" key="2">
    <source>
        <dbReference type="Proteomes" id="UP001227268"/>
    </source>
</evidence>
<dbReference type="EMBL" id="JASBWT010000017">
    <property type="protein sequence ID" value="KAJ9097252.1"/>
    <property type="molecule type" value="Genomic_DNA"/>
</dbReference>
<keyword evidence="2" id="KW-1185">Reference proteome</keyword>
<protein>
    <submittedName>
        <fullName evidence="1">Uncharacterized protein</fullName>
    </submittedName>
</protein>
<comment type="caution">
    <text evidence="1">The sequence shown here is derived from an EMBL/GenBank/DDBJ whole genome shotgun (WGS) entry which is preliminary data.</text>
</comment>
<proteinExistence type="predicted"/>
<name>A0ACC2VD70_9TREE</name>
<accession>A0ACC2VD70</accession>